<dbReference type="InterPro" id="IPR006047">
    <property type="entry name" value="GH13_cat_dom"/>
</dbReference>
<dbReference type="AlphaFoldDB" id="A0A2V3ZXM0"/>
<dbReference type="Gene3D" id="2.60.40.1180">
    <property type="entry name" value="Golgi alpha-mannosidase II"/>
    <property type="match status" value="1"/>
</dbReference>
<keyword evidence="2" id="KW-0326">Glycosidase</keyword>
<proteinExistence type="predicted"/>
<dbReference type="OrthoDB" id="9805159at2"/>
<evidence type="ECO:0000259" key="4">
    <source>
        <dbReference type="SMART" id="SM00642"/>
    </source>
</evidence>
<name>A0A2V3ZXM0_9BACT</name>
<dbReference type="InterPro" id="IPR013783">
    <property type="entry name" value="Ig-like_fold"/>
</dbReference>
<feature type="domain" description="Glycosyl hydrolase family 13 catalytic" evidence="4">
    <location>
        <begin position="131"/>
        <end position="528"/>
    </location>
</feature>
<comment type="caution">
    <text evidence="5">The sequence shown here is derived from an EMBL/GenBank/DDBJ whole genome shotgun (WGS) entry which is preliminary data.</text>
</comment>
<organism evidence="5 6">
    <name type="scientific">Marinifilum breve</name>
    <dbReference type="NCBI Taxonomy" id="2184082"/>
    <lineage>
        <taxon>Bacteria</taxon>
        <taxon>Pseudomonadati</taxon>
        <taxon>Bacteroidota</taxon>
        <taxon>Bacteroidia</taxon>
        <taxon>Marinilabiliales</taxon>
        <taxon>Marinifilaceae</taxon>
    </lineage>
</organism>
<dbReference type="Pfam" id="PF09087">
    <property type="entry name" value="Cyc-maltodext_N"/>
    <property type="match status" value="1"/>
</dbReference>
<dbReference type="GO" id="GO:0005975">
    <property type="term" value="P:carbohydrate metabolic process"/>
    <property type="evidence" value="ECO:0007669"/>
    <property type="project" value="InterPro"/>
</dbReference>
<dbReference type="Gene3D" id="3.20.20.80">
    <property type="entry name" value="Glycosidases"/>
    <property type="match status" value="1"/>
</dbReference>
<accession>A0A2V3ZXM0</accession>
<dbReference type="SUPFAM" id="SSF81296">
    <property type="entry name" value="E set domains"/>
    <property type="match status" value="1"/>
</dbReference>
<gene>
    <name evidence="5" type="ORF">DF185_11290</name>
</gene>
<dbReference type="PANTHER" id="PTHR10357">
    <property type="entry name" value="ALPHA-AMYLASE FAMILY MEMBER"/>
    <property type="match status" value="1"/>
</dbReference>
<reference evidence="5 6" key="1">
    <citation type="submission" date="2018-05" db="EMBL/GenBank/DDBJ databases">
        <title>Marinifilum breve JC075T sp. nov., a marine bacterium isolated from Yongle Blue Hole in the South China Sea.</title>
        <authorList>
            <person name="Fu T."/>
        </authorList>
    </citation>
    <scope>NUCLEOTIDE SEQUENCE [LARGE SCALE GENOMIC DNA]</scope>
    <source>
        <strain evidence="5 6">JC075</strain>
    </source>
</reference>
<keyword evidence="3" id="KW-0732">Signal</keyword>
<feature type="chain" id="PRO_5015860403" evidence="3">
    <location>
        <begin position="22"/>
        <end position="616"/>
    </location>
</feature>
<keyword evidence="6" id="KW-1185">Reference proteome</keyword>
<feature type="signal peptide" evidence="3">
    <location>
        <begin position="1"/>
        <end position="21"/>
    </location>
</feature>
<evidence type="ECO:0000313" key="6">
    <source>
        <dbReference type="Proteomes" id="UP000248079"/>
    </source>
</evidence>
<keyword evidence="5" id="KW-0456">Lyase</keyword>
<dbReference type="RefSeq" id="WP_110360853.1">
    <property type="nucleotide sequence ID" value="NZ_QFLI01000004.1"/>
</dbReference>
<dbReference type="InterPro" id="IPR014756">
    <property type="entry name" value="Ig_E-set"/>
</dbReference>
<dbReference type="GO" id="GO:0016829">
    <property type="term" value="F:lyase activity"/>
    <property type="evidence" value="ECO:0007669"/>
    <property type="project" value="UniProtKB-KW"/>
</dbReference>
<evidence type="ECO:0000256" key="2">
    <source>
        <dbReference type="ARBA" id="ARBA00023295"/>
    </source>
</evidence>
<dbReference type="SUPFAM" id="SSF51445">
    <property type="entry name" value="(Trans)glycosidases"/>
    <property type="match status" value="1"/>
</dbReference>
<dbReference type="SMART" id="SM00642">
    <property type="entry name" value="Aamy"/>
    <property type="match status" value="1"/>
</dbReference>
<dbReference type="Pfam" id="PF10438">
    <property type="entry name" value="Cyc-maltodext_C"/>
    <property type="match status" value="1"/>
</dbReference>
<dbReference type="InterPro" id="IPR019492">
    <property type="entry name" value="Cyclo-malto-dextrinase_C"/>
</dbReference>
<dbReference type="GO" id="GO:0016798">
    <property type="term" value="F:hydrolase activity, acting on glycosyl bonds"/>
    <property type="evidence" value="ECO:0007669"/>
    <property type="project" value="UniProtKB-KW"/>
</dbReference>
<dbReference type="InterPro" id="IPR017853">
    <property type="entry name" value="GH"/>
</dbReference>
<dbReference type="PANTHER" id="PTHR10357:SF210">
    <property type="entry name" value="MALTODEXTRIN GLUCOSIDASE"/>
    <property type="match status" value="1"/>
</dbReference>
<dbReference type="EMBL" id="QFLI01000004">
    <property type="protein sequence ID" value="PXY01222.1"/>
    <property type="molecule type" value="Genomic_DNA"/>
</dbReference>
<dbReference type="Pfam" id="PF00128">
    <property type="entry name" value="Alpha-amylase"/>
    <property type="match status" value="1"/>
</dbReference>
<dbReference type="CDD" id="cd11340">
    <property type="entry name" value="AmyAc_bac_CMD_like_3"/>
    <property type="match status" value="1"/>
</dbReference>
<sequence>MKRLLLAIVTVLFLGNITAFAKNKIDHLEPAFWWVGMKSPKLQLLVHGENISDLKPELNYAGVSIDKVSRVSNPNYLFVDLLIEKDTKAGEFDILFKKGKKTAVSYKYQLLEREEGSAERIGFTPKDVMYLITPDRFVNGNAENDNVAGLKEQVDRSDSNGRHGGDIQGMINSLDYIADMGFTAIWVNPLLENDQEKYSYHGYSTTDYYKIDGRYGSNEEYQKLSRLAKEKGVGLIMDVILNHCGSEHWWMKDVPSVDWINNKGEFMQCTHKRSTIQDSYASKEDLKQFADGWFVKTMPDLNQRNEFMATYLIQNAIWWIEYAGLSGIRVDTYPYSDAEFLAEWTGRVMEEYPNFNIVGEEWSTNPAIVSYWQKGKVNHDGYRSNLPSLMDFPLQNAMVEALTKEETWGTGWIKLYEMLANDFLYFDPGNLVIFPDNHDMARIFDQVERDYDLYKMAIVYTLTMRGIPQIYYGTEILAKSDAGGDHGKLRTDFPGGWEGDQINAFTGEGLSDQEKDAQAFMKRILNWRKTSDVIHNGKLMHYAPELGIYSYFRYSDAGKVMVILNKNKEAAQIKTARYHEMLNGNETGKDIISGKTYSLNGSFEVPARSALILEIN</sequence>
<evidence type="ECO:0000256" key="1">
    <source>
        <dbReference type="ARBA" id="ARBA00022801"/>
    </source>
</evidence>
<dbReference type="Proteomes" id="UP000248079">
    <property type="component" value="Unassembled WGS sequence"/>
</dbReference>
<dbReference type="InterPro" id="IPR013780">
    <property type="entry name" value="Glyco_hydro_b"/>
</dbReference>
<dbReference type="Gene3D" id="2.60.40.10">
    <property type="entry name" value="Immunoglobulins"/>
    <property type="match status" value="1"/>
</dbReference>
<evidence type="ECO:0000313" key="5">
    <source>
        <dbReference type="EMBL" id="PXY01222.1"/>
    </source>
</evidence>
<dbReference type="InterPro" id="IPR015171">
    <property type="entry name" value="Cyc-maltodext_N"/>
</dbReference>
<protein>
    <submittedName>
        <fullName evidence="5">Alpha-amlyase</fullName>
    </submittedName>
</protein>
<evidence type="ECO:0000256" key="3">
    <source>
        <dbReference type="SAM" id="SignalP"/>
    </source>
</evidence>
<dbReference type="SUPFAM" id="SSF51011">
    <property type="entry name" value="Glycosyl hydrolase domain"/>
    <property type="match status" value="1"/>
</dbReference>
<keyword evidence="1" id="KW-0378">Hydrolase</keyword>